<dbReference type="Pfam" id="PF00221">
    <property type="entry name" value="Lyase_aromatic"/>
    <property type="match status" value="2"/>
</dbReference>
<dbReference type="EMBL" id="CAJOBC010008012">
    <property type="protein sequence ID" value="CAF3949957.1"/>
    <property type="molecule type" value="Genomic_DNA"/>
</dbReference>
<dbReference type="Proteomes" id="UP000663829">
    <property type="component" value="Unassembled WGS sequence"/>
</dbReference>
<dbReference type="InterPro" id="IPR024083">
    <property type="entry name" value="Fumarase/histidase_N"/>
</dbReference>
<dbReference type="Gene3D" id="1.20.200.10">
    <property type="entry name" value="Fumarase/aspartase (Central domain)"/>
    <property type="match status" value="1"/>
</dbReference>
<proteinExistence type="inferred from homology"/>
<dbReference type="PANTHER" id="PTHR10362">
    <property type="entry name" value="HISTIDINE AMMONIA-LYASE"/>
    <property type="match status" value="1"/>
</dbReference>
<evidence type="ECO:0000313" key="4">
    <source>
        <dbReference type="Proteomes" id="UP000663829"/>
    </source>
</evidence>
<dbReference type="OrthoDB" id="10051290at2759"/>
<gene>
    <name evidence="2" type="ORF">GPM918_LOCUS22934</name>
    <name evidence="3" type="ORF">SRO942_LOCUS22933</name>
</gene>
<evidence type="ECO:0000256" key="1">
    <source>
        <dbReference type="ARBA" id="ARBA00007238"/>
    </source>
</evidence>
<dbReference type="GO" id="GO:0003824">
    <property type="term" value="F:catalytic activity"/>
    <property type="evidence" value="ECO:0007669"/>
    <property type="project" value="InterPro"/>
</dbReference>
<dbReference type="SUPFAM" id="SSF48557">
    <property type="entry name" value="L-aspartase-like"/>
    <property type="match status" value="1"/>
</dbReference>
<evidence type="ECO:0000313" key="2">
    <source>
        <dbReference type="EMBL" id="CAF1185698.1"/>
    </source>
</evidence>
<dbReference type="EMBL" id="CAJNOQ010008011">
    <property type="protein sequence ID" value="CAF1185698.1"/>
    <property type="molecule type" value="Genomic_DNA"/>
</dbReference>
<comment type="caution">
    <text evidence="2">The sequence shown here is derived from an EMBL/GenBank/DDBJ whole genome shotgun (WGS) entry which is preliminary data.</text>
</comment>
<dbReference type="Proteomes" id="UP000681722">
    <property type="component" value="Unassembled WGS sequence"/>
</dbReference>
<organism evidence="2 4">
    <name type="scientific">Didymodactylos carnosus</name>
    <dbReference type="NCBI Taxonomy" id="1234261"/>
    <lineage>
        <taxon>Eukaryota</taxon>
        <taxon>Metazoa</taxon>
        <taxon>Spiralia</taxon>
        <taxon>Gnathifera</taxon>
        <taxon>Rotifera</taxon>
        <taxon>Eurotatoria</taxon>
        <taxon>Bdelloidea</taxon>
        <taxon>Philodinida</taxon>
        <taxon>Philodinidae</taxon>
        <taxon>Didymodactylos</taxon>
    </lineage>
</organism>
<dbReference type="InterPro" id="IPR008948">
    <property type="entry name" value="L-Aspartase-like"/>
</dbReference>
<protein>
    <submittedName>
        <fullName evidence="2">Uncharacterized protein</fullName>
    </submittedName>
</protein>
<keyword evidence="4" id="KW-1185">Reference proteome</keyword>
<sequence length="240" mass="27238">MTPFEHINRNSTLCCSEVTLQDRYILEFHQLEHYRLNQKESVKNNGELMKLIQRLLTSRETGICSQEQHQCIPKTLSLIRKACEEILWNAADVKLLNTSSLITSTRSQWPLAMISYSHVDSAFYNITPLIPEFDSVGASGDLVPLTYIASFIYGINGSFHVDFYTRRMNALDALKEIGLTKLDLQPKGGLAMINDSRQFVERLHECARTIEIEMNSVNDNPLIGAKNQQAYSGANFFGEQ</sequence>
<accession>A0A814V5R6</accession>
<comment type="similarity">
    <text evidence="1">Belongs to the PAL/histidase family.</text>
</comment>
<reference evidence="2" key="1">
    <citation type="submission" date="2021-02" db="EMBL/GenBank/DDBJ databases">
        <authorList>
            <person name="Nowell W R."/>
        </authorList>
    </citation>
    <scope>NUCLEOTIDE SEQUENCE</scope>
</reference>
<dbReference type="Gene3D" id="1.10.275.10">
    <property type="entry name" value="Fumarase/aspartase (N-terminal domain)"/>
    <property type="match status" value="1"/>
</dbReference>
<name>A0A814V5R6_9BILA</name>
<dbReference type="AlphaFoldDB" id="A0A814V5R6"/>
<evidence type="ECO:0000313" key="3">
    <source>
        <dbReference type="EMBL" id="CAF3949957.1"/>
    </source>
</evidence>
<dbReference type="InterPro" id="IPR001106">
    <property type="entry name" value="Aromatic_Lyase"/>
</dbReference>